<dbReference type="PANTHER" id="PTHR31811:SF0">
    <property type="entry name" value="TRNA A64-2'-O-RIBOSYLPHOSPHATE TRANSFERASE"/>
    <property type="match status" value="1"/>
</dbReference>
<dbReference type="InterPro" id="IPR033421">
    <property type="entry name" value="Rit1_DUSP-like"/>
</dbReference>
<gene>
    <name evidence="3" type="ORF">BASA50_008936</name>
</gene>
<evidence type="ECO:0008006" key="5">
    <source>
        <dbReference type="Google" id="ProtNLM"/>
    </source>
</evidence>
<evidence type="ECO:0000313" key="3">
    <source>
        <dbReference type="EMBL" id="KAH6590936.1"/>
    </source>
</evidence>
<accession>A0ABQ8F5L4</accession>
<dbReference type="PIRSF" id="PIRSF007747">
    <property type="entry name" value="Ribosyl_Ptfrase"/>
    <property type="match status" value="1"/>
</dbReference>
<sequence>MSRREEIRKDSKSIYNRLRSIQHDANFVQYVVQRVPSLPVVPNERAGTWYTDPALWPHGISTYFKSTDGHHGQWDFNLRRLNYHFLDLVAKQGGCILVDATRKGKRFPDSLAKTVPLWCSVINYALALLRDKSTHTDVSEKEGLNHTVNQTRLLKVDLHCPSSVSLSEQARMRDLVEGFANKLLASCIDLTEIAGLLEKPLRPIWVTPVTRMFMGCDSGGQLWDDVHADLSFTPILCISASMDPLHMDMDDIPVLHLESNFSYIQGAADDSEMWAPGLTSSLFWAHLHSFHLSDTTPQQCEQDVRLILDQHQSGEYQGVVRPSNSAGAHFFDWIGDTGIAVGSFHAAEPPMCWDHFDVIINCGAREFTANNAYTDATKGRRYLYLDIPEGKKGQNKLFECIPKALKYIEGDIMCPGRRILIHCTQGKDRSVGICLALLLEYTNVNPELTPNGHSIRGKLCKESIRDRLLFIQRFRKVASPSRATLKKVNLYFLGADIGIDDSLV</sequence>
<dbReference type="EMBL" id="JAFCIX010000418">
    <property type="protein sequence ID" value="KAH6590936.1"/>
    <property type="molecule type" value="Genomic_DNA"/>
</dbReference>
<comment type="caution">
    <text evidence="3">The sequence shown here is derived from an EMBL/GenBank/DDBJ whole genome shotgun (WGS) entry which is preliminary data.</text>
</comment>
<proteinExistence type="predicted"/>
<protein>
    <recommendedName>
        <fullName evidence="5">Initiator tRNA phosphoribosyl transferase</fullName>
    </recommendedName>
</protein>
<dbReference type="InterPro" id="IPR029021">
    <property type="entry name" value="Prot-tyrosine_phosphatase-like"/>
</dbReference>
<feature type="domain" description="Rit1 N-terminal" evidence="2">
    <location>
        <begin position="7"/>
        <end position="306"/>
    </location>
</feature>
<dbReference type="InterPro" id="IPR007306">
    <property type="entry name" value="Rit1"/>
</dbReference>
<evidence type="ECO:0000313" key="4">
    <source>
        <dbReference type="Proteomes" id="UP001648503"/>
    </source>
</evidence>
<feature type="domain" description="Rit1 DUSP-like" evidence="1">
    <location>
        <begin position="382"/>
        <end position="491"/>
    </location>
</feature>
<dbReference type="SUPFAM" id="SSF52799">
    <property type="entry name" value="(Phosphotyrosine protein) phosphatases II"/>
    <property type="match status" value="1"/>
</dbReference>
<evidence type="ECO:0000259" key="2">
    <source>
        <dbReference type="Pfam" id="PF17184"/>
    </source>
</evidence>
<dbReference type="Proteomes" id="UP001648503">
    <property type="component" value="Unassembled WGS sequence"/>
</dbReference>
<dbReference type="PANTHER" id="PTHR31811">
    <property type="entry name" value="TRNA A64-2'-O-RIBOSYLPHOSPHATE TRANSFERASE"/>
    <property type="match status" value="1"/>
</dbReference>
<dbReference type="InterPro" id="IPR033449">
    <property type="entry name" value="Rit1_N"/>
</dbReference>
<organism evidence="3 4">
    <name type="scientific">Batrachochytrium salamandrivorans</name>
    <dbReference type="NCBI Taxonomy" id="1357716"/>
    <lineage>
        <taxon>Eukaryota</taxon>
        <taxon>Fungi</taxon>
        <taxon>Fungi incertae sedis</taxon>
        <taxon>Chytridiomycota</taxon>
        <taxon>Chytridiomycota incertae sedis</taxon>
        <taxon>Chytridiomycetes</taxon>
        <taxon>Rhizophydiales</taxon>
        <taxon>Rhizophydiales incertae sedis</taxon>
        <taxon>Batrachochytrium</taxon>
    </lineage>
</organism>
<name>A0ABQ8F5L4_9FUNG</name>
<dbReference type="Pfam" id="PF04179">
    <property type="entry name" value="Init_tRNA_PT"/>
    <property type="match status" value="1"/>
</dbReference>
<dbReference type="Gene3D" id="3.90.190.10">
    <property type="entry name" value="Protein tyrosine phosphatase superfamily"/>
    <property type="match status" value="1"/>
</dbReference>
<evidence type="ECO:0000259" key="1">
    <source>
        <dbReference type="Pfam" id="PF04179"/>
    </source>
</evidence>
<reference evidence="3 4" key="1">
    <citation type="submission" date="2021-02" db="EMBL/GenBank/DDBJ databases">
        <title>Variation within the Batrachochytrium salamandrivorans European outbreak.</title>
        <authorList>
            <person name="Kelly M."/>
            <person name="Pasmans F."/>
            <person name="Shea T.P."/>
            <person name="Munoz J.F."/>
            <person name="Carranza S."/>
            <person name="Cuomo C.A."/>
            <person name="Martel A."/>
        </authorList>
    </citation>
    <scope>NUCLEOTIDE SEQUENCE [LARGE SCALE GENOMIC DNA]</scope>
    <source>
        <strain evidence="3 4">AMFP18/2</strain>
    </source>
</reference>
<dbReference type="Pfam" id="PF17184">
    <property type="entry name" value="Rit1_C"/>
    <property type="match status" value="1"/>
</dbReference>
<keyword evidence="4" id="KW-1185">Reference proteome</keyword>